<dbReference type="RefSeq" id="WP_055180012.1">
    <property type="nucleotide sequence ID" value="NZ_CABIWY010000001.1"/>
</dbReference>
<reference evidence="2 3" key="1">
    <citation type="submission" date="2015-09" db="EMBL/GenBank/DDBJ databases">
        <authorList>
            <consortium name="Pathogen Informatics"/>
        </authorList>
    </citation>
    <scope>NUCLEOTIDE SEQUENCE [LARGE SCALE GENOMIC DNA]</scope>
    <source>
        <strain evidence="2 3">2789STDY5608866</strain>
    </source>
</reference>
<evidence type="ECO:0000313" key="3">
    <source>
        <dbReference type="Proteomes" id="UP000095439"/>
    </source>
</evidence>
<feature type="signal peptide" evidence="1">
    <location>
        <begin position="1"/>
        <end position="17"/>
    </location>
</feature>
<proteinExistence type="predicted"/>
<feature type="chain" id="PRO_5039626914" description="Lipoprotein" evidence="1">
    <location>
        <begin position="18"/>
        <end position="228"/>
    </location>
</feature>
<dbReference type="PROSITE" id="PS51257">
    <property type="entry name" value="PROKAR_LIPOPROTEIN"/>
    <property type="match status" value="1"/>
</dbReference>
<evidence type="ECO:0008006" key="4">
    <source>
        <dbReference type="Google" id="ProtNLM"/>
    </source>
</evidence>
<keyword evidence="1" id="KW-0732">Signal</keyword>
<dbReference type="EMBL" id="CYYY01000001">
    <property type="protein sequence ID" value="CUN35498.1"/>
    <property type="molecule type" value="Genomic_DNA"/>
</dbReference>
<organism evidence="2 3">
    <name type="scientific">Dorea longicatena</name>
    <dbReference type="NCBI Taxonomy" id="88431"/>
    <lineage>
        <taxon>Bacteria</taxon>
        <taxon>Bacillati</taxon>
        <taxon>Bacillota</taxon>
        <taxon>Clostridia</taxon>
        <taxon>Lachnospirales</taxon>
        <taxon>Lachnospiraceae</taxon>
        <taxon>Dorea</taxon>
    </lineage>
</organism>
<name>A0A173WBJ2_9FIRM</name>
<sequence length="228" mass="25671">MKKLVIPLLLASMCVLSGCTEKATQSDFKDRVLSESIEEKDYSIQVDSELKGDCYICGDNENSLMPYFKKSGMIGLVCLNTMDISNLDTRAYSDDGTEVLENGTMGIMTSGHGDGECMFHISGMPGRGIFEASVTYDDGSGLDFDKAKQFLCQKCLDKVCEMYKEEMEWSDGNGRLPEVFIVDFATNELYAIGNHRVGFWIRDFWIRVDHKENEEEIMAIYAPEGKME</sequence>
<evidence type="ECO:0000313" key="2">
    <source>
        <dbReference type="EMBL" id="CUN35498.1"/>
    </source>
</evidence>
<dbReference type="AlphaFoldDB" id="A0A173WBJ2"/>
<evidence type="ECO:0000256" key="1">
    <source>
        <dbReference type="SAM" id="SignalP"/>
    </source>
</evidence>
<accession>A0A173WBJ2</accession>
<protein>
    <recommendedName>
        <fullName evidence="4">Lipoprotein</fullName>
    </recommendedName>
</protein>
<gene>
    <name evidence="2" type="ORF">ERS852423_00105</name>
</gene>
<dbReference type="Proteomes" id="UP000095439">
    <property type="component" value="Unassembled WGS sequence"/>
</dbReference>